<dbReference type="OrthoDB" id="9880730at2"/>
<name>A0A4Q1AZF6_9BACT</name>
<comment type="caution">
    <text evidence="1">The sequence shown here is derived from an EMBL/GenBank/DDBJ whole genome shotgun (WGS) entry which is preliminary data.</text>
</comment>
<sequence length="64" mass="7373">MRVNNKRLMAIEKMYGLVPVVTRKVIKVKGEEFSGWYINGYPSFADLLKIMSLSDIEKIYDSGE</sequence>
<dbReference type="Proteomes" id="UP000289758">
    <property type="component" value="Unassembled WGS sequence"/>
</dbReference>
<reference evidence="1 2" key="1">
    <citation type="submission" date="2017-10" db="EMBL/GenBank/DDBJ databases">
        <title>Genomics of the genus Arcobacter.</title>
        <authorList>
            <person name="Perez-Cataluna A."/>
            <person name="Figueras M.J."/>
        </authorList>
    </citation>
    <scope>NUCLEOTIDE SEQUENCE [LARGE SCALE GENOMIC DNA]</scope>
    <source>
        <strain evidence="1 2">CECT 8441</strain>
    </source>
</reference>
<dbReference type="RefSeq" id="WP_129086451.1">
    <property type="nucleotide sequence ID" value="NZ_CP053836.1"/>
</dbReference>
<accession>A0A4Q1AZF6</accession>
<evidence type="ECO:0000313" key="2">
    <source>
        <dbReference type="Proteomes" id="UP000289758"/>
    </source>
</evidence>
<keyword evidence="2" id="KW-1185">Reference proteome</keyword>
<evidence type="ECO:0000313" key="1">
    <source>
        <dbReference type="EMBL" id="RXK07568.1"/>
    </source>
</evidence>
<gene>
    <name evidence="1" type="ORF">CRV07_03655</name>
</gene>
<dbReference type="EMBL" id="PDKK01000002">
    <property type="protein sequence ID" value="RXK07568.1"/>
    <property type="molecule type" value="Genomic_DNA"/>
</dbReference>
<proteinExistence type="predicted"/>
<protein>
    <submittedName>
        <fullName evidence="1">Uncharacterized protein</fullName>
    </submittedName>
</protein>
<dbReference type="AlphaFoldDB" id="A0A4Q1AZF6"/>
<organism evidence="1 2">
    <name type="scientific">Halarcobacter ebronensis</name>
    <dbReference type="NCBI Taxonomy" id="1462615"/>
    <lineage>
        <taxon>Bacteria</taxon>
        <taxon>Pseudomonadati</taxon>
        <taxon>Campylobacterota</taxon>
        <taxon>Epsilonproteobacteria</taxon>
        <taxon>Campylobacterales</taxon>
        <taxon>Arcobacteraceae</taxon>
        <taxon>Halarcobacter</taxon>
    </lineage>
</organism>